<protein>
    <recommendedName>
        <fullName evidence="4">Outer membrane protein beta-barrel domain-containing protein</fullName>
    </recommendedName>
</protein>
<reference evidence="2 3" key="1">
    <citation type="submission" date="2020-10" db="EMBL/GenBank/DDBJ databases">
        <title>Connecting structure to function with the recovery of over 1000 high-quality activated sludge metagenome-assembled genomes encoding full-length rRNA genes using long-read sequencing.</title>
        <authorList>
            <person name="Singleton C.M."/>
            <person name="Petriglieri F."/>
            <person name="Kristensen J.M."/>
            <person name="Kirkegaard R.H."/>
            <person name="Michaelsen T.Y."/>
            <person name="Andersen M.H."/>
            <person name="Karst S.M."/>
            <person name="Dueholm M.S."/>
            <person name="Nielsen P.H."/>
            <person name="Albertsen M."/>
        </authorList>
    </citation>
    <scope>NUCLEOTIDE SEQUENCE [LARGE SCALE GENOMIC DNA]</scope>
    <source>
        <strain evidence="2">Ribe_18-Q3-R11-54_BAT3C.373</strain>
    </source>
</reference>
<comment type="caution">
    <text evidence="2">The sequence shown here is derived from an EMBL/GenBank/DDBJ whole genome shotgun (WGS) entry which is preliminary data.</text>
</comment>
<dbReference type="Proteomes" id="UP000808349">
    <property type="component" value="Unassembled WGS sequence"/>
</dbReference>
<organism evidence="2 3">
    <name type="scientific">Candidatus Defluviibacterium haderslevense</name>
    <dbReference type="NCBI Taxonomy" id="2981993"/>
    <lineage>
        <taxon>Bacteria</taxon>
        <taxon>Pseudomonadati</taxon>
        <taxon>Bacteroidota</taxon>
        <taxon>Saprospiria</taxon>
        <taxon>Saprospirales</taxon>
        <taxon>Saprospiraceae</taxon>
        <taxon>Candidatus Defluviibacterium</taxon>
    </lineage>
</organism>
<keyword evidence="1" id="KW-1133">Transmembrane helix</keyword>
<proteinExistence type="predicted"/>
<evidence type="ECO:0008006" key="4">
    <source>
        <dbReference type="Google" id="ProtNLM"/>
    </source>
</evidence>
<evidence type="ECO:0000256" key="1">
    <source>
        <dbReference type="SAM" id="Phobius"/>
    </source>
</evidence>
<sequence length="477" mass="54494">MENREFDQILKDKLREYSPSNQLPDWNRMKSKLDATMEDRAFDQILKDKLVNAEFNLKDASWESFDHKRKMRRQKRIQILSARLIECVILLLLIWTVNRIVVPEIMEHQHRNNSNQILADKEINSTNQVLKQTDLAVSQFYSRSLLPNNKNISKTALGFQNKNKVSANKFKRLNSTYASKAMSKEVLKSDVKLSNTLSEQPAIIILPNDQSTTINAQELDAKNGETEANTSSDQSLKLNLVPLELSPRLLNIVEPNLIAHKRPLSRTWINVHTSGIINHIKTPQDDLINIPASQQNRIGYELGISMMADYDRWQLETGISYVKLLSHPNIEETYKNSSFDLIKRTFSKAEFHLIDIPLLIHLNWLEQTKFDISSSFGMSLSFAVKNEFTIVDNKLPRSGGSSLGNIPKPSLIAEKNFNKGSYANIILGSRISYSASYNTKIFADIQCKRMLNSFGFGPNYDRYLQGVITLGAAFRIR</sequence>
<name>A0A9D7XIB9_9BACT</name>
<keyword evidence="1" id="KW-0472">Membrane</keyword>
<gene>
    <name evidence="2" type="ORF">IPO85_13570</name>
</gene>
<evidence type="ECO:0000313" key="2">
    <source>
        <dbReference type="EMBL" id="MBK9718513.1"/>
    </source>
</evidence>
<dbReference type="AlphaFoldDB" id="A0A9D7XIB9"/>
<evidence type="ECO:0000313" key="3">
    <source>
        <dbReference type="Proteomes" id="UP000808349"/>
    </source>
</evidence>
<dbReference type="EMBL" id="JADKFW010000010">
    <property type="protein sequence ID" value="MBK9718513.1"/>
    <property type="molecule type" value="Genomic_DNA"/>
</dbReference>
<accession>A0A9D7XIB9</accession>
<keyword evidence="1" id="KW-0812">Transmembrane</keyword>
<feature type="transmembrane region" description="Helical" evidence="1">
    <location>
        <begin position="77"/>
        <end position="97"/>
    </location>
</feature>